<dbReference type="InterPro" id="IPR023534">
    <property type="entry name" value="Rof/RNase_P-like"/>
</dbReference>
<dbReference type="Gene3D" id="2.30.30.210">
    <property type="entry name" value="Ribonuclease P/MRP, subunit p29"/>
    <property type="match status" value="1"/>
</dbReference>
<name>A0AB34K5R8_PRYPA</name>
<evidence type="ECO:0000313" key="2">
    <source>
        <dbReference type="Proteomes" id="UP001515480"/>
    </source>
</evidence>
<dbReference type="Proteomes" id="UP001515480">
    <property type="component" value="Unassembled WGS sequence"/>
</dbReference>
<organism evidence="1 2">
    <name type="scientific">Prymnesium parvum</name>
    <name type="common">Toxic golden alga</name>
    <dbReference type="NCBI Taxonomy" id="97485"/>
    <lineage>
        <taxon>Eukaryota</taxon>
        <taxon>Haptista</taxon>
        <taxon>Haptophyta</taxon>
        <taxon>Prymnesiophyceae</taxon>
        <taxon>Prymnesiales</taxon>
        <taxon>Prymnesiaceae</taxon>
        <taxon>Prymnesium</taxon>
    </lineage>
</organism>
<gene>
    <name evidence="1" type="ORF">AB1Y20_000407</name>
</gene>
<dbReference type="EMBL" id="JBGBPQ010000001">
    <property type="protein sequence ID" value="KAL1529460.1"/>
    <property type="molecule type" value="Genomic_DNA"/>
</dbReference>
<accession>A0AB34K5R8</accession>
<dbReference type="SUPFAM" id="SSF101744">
    <property type="entry name" value="Rof/RNase P subunit-like"/>
    <property type="match status" value="1"/>
</dbReference>
<evidence type="ECO:0000313" key="1">
    <source>
        <dbReference type="EMBL" id="KAL1529460.1"/>
    </source>
</evidence>
<dbReference type="AlphaFoldDB" id="A0AB34K5R8"/>
<dbReference type="GO" id="GO:0003723">
    <property type="term" value="F:RNA binding"/>
    <property type="evidence" value="ECO:0007669"/>
    <property type="project" value="InterPro"/>
</dbReference>
<sequence>MASAPAPSSEAFVLRTLRTSAQAAATAVRTKLRGRRVPLERARPPRRPAAPRLARERTAALPPAAARAALQRAALQRVACTDLAAQHARWRAYAAAALAGTRTLDQLAAAVAQLERCGCWLRRLGDERAVNEGYVLAETRHSFLLVSESRRARVLKANATFEMEVPWGGATAPIQLRGDRLVWGAR</sequence>
<dbReference type="GO" id="GO:0008033">
    <property type="term" value="P:tRNA processing"/>
    <property type="evidence" value="ECO:0007669"/>
    <property type="project" value="InterPro"/>
</dbReference>
<comment type="caution">
    <text evidence="1">The sequence shown here is derived from an EMBL/GenBank/DDBJ whole genome shotgun (WGS) entry which is preliminary data.</text>
</comment>
<dbReference type="InterPro" id="IPR036980">
    <property type="entry name" value="RNase_P/MRP_Rpp29_sf"/>
</dbReference>
<reference evidence="1 2" key="1">
    <citation type="journal article" date="2024" name="Science">
        <title>Giant polyketide synthase enzymes in the biosynthesis of giant marine polyether toxins.</title>
        <authorList>
            <person name="Fallon T.R."/>
            <person name="Shende V.V."/>
            <person name="Wierzbicki I.H."/>
            <person name="Pendleton A.L."/>
            <person name="Watervoot N.F."/>
            <person name="Auber R.P."/>
            <person name="Gonzalez D.J."/>
            <person name="Wisecaver J.H."/>
            <person name="Moore B.S."/>
        </authorList>
    </citation>
    <scope>NUCLEOTIDE SEQUENCE [LARGE SCALE GENOMIC DNA]</scope>
    <source>
        <strain evidence="1 2">12B1</strain>
    </source>
</reference>
<protein>
    <submittedName>
        <fullName evidence="1">Uncharacterized protein</fullName>
    </submittedName>
</protein>
<keyword evidence="2" id="KW-1185">Reference proteome</keyword>
<proteinExistence type="predicted"/>
<dbReference type="GO" id="GO:0030677">
    <property type="term" value="C:ribonuclease P complex"/>
    <property type="evidence" value="ECO:0007669"/>
    <property type="project" value="InterPro"/>
</dbReference>